<sequence length="211" mass="22585">MCTMKIKNVILGLALSFGLFSCSDDDGLVPVAAVETETISNLHAPQTGGQGQPVGGDFTKFDFSSGTVTTSETDWDIAFRGTTIAINGGEATGTNDEPERNANAGAAIVDGTFDTVTTAADLNFSQDSPTGFAIPTGSDNGWYNYNFMTNIVAPIPGKILVFRTAEGNYAKVEILSYYKDAPAEPDPFEDETRYYTFNYVYNPNSGDTSLE</sequence>
<dbReference type="Pfam" id="PF14064">
    <property type="entry name" value="HmuY"/>
    <property type="match status" value="1"/>
</dbReference>
<reference evidence="2 3" key="1">
    <citation type="submission" date="2016-11" db="EMBL/GenBank/DDBJ databases">
        <authorList>
            <person name="Jaros S."/>
            <person name="Januszkiewicz K."/>
            <person name="Wedrychowicz H."/>
        </authorList>
    </citation>
    <scope>NUCLEOTIDE SEQUENCE [LARGE SCALE GENOMIC DNA]</scope>
    <source>
        <strain evidence="2 3">DSM 25661</strain>
    </source>
</reference>
<dbReference type="EMBL" id="FQTW01000009">
    <property type="protein sequence ID" value="SHE94470.1"/>
    <property type="molecule type" value="Genomic_DNA"/>
</dbReference>
<dbReference type="STRING" id="1155689.SAMN05444278_10973"/>
<dbReference type="Proteomes" id="UP000184462">
    <property type="component" value="Unassembled WGS sequence"/>
</dbReference>
<dbReference type="InterPro" id="IPR025921">
    <property type="entry name" value="HmuY"/>
</dbReference>
<evidence type="ECO:0000313" key="3">
    <source>
        <dbReference type="Proteomes" id="UP000184462"/>
    </source>
</evidence>
<evidence type="ECO:0000313" key="2">
    <source>
        <dbReference type="EMBL" id="SHE94470.1"/>
    </source>
</evidence>
<name>A0A1M4XLY9_9FLAO</name>
<accession>A0A1M4XLY9</accession>
<dbReference type="CDD" id="cd12105">
    <property type="entry name" value="HmuY"/>
    <property type="match status" value="1"/>
</dbReference>
<protein>
    <submittedName>
        <fullName evidence="2">HmuY protein</fullName>
    </submittedName>
</protein>
<feature type="signal peptide" evidence="1">
    <location>
        <begin position="1"/>
        <end position="23"/>
    </location>
</feature>
<keyword evidence="3" id="KW-1185">Reference proteome</keyword>
<gene>
    <name evidence="2" type="ORF">SAMN05444278_10973</name>
</gene>
<dbReference type="PROSITE" id="PS51257">
    <property type="entry name" value="PROKAR_LIPOPROTEIN"/>
    <property type="match status" value="1"/>
</dbReference>
<organism evidence="2 3">
    <name type="scientific">Psychroflexus salarius</name>
    <dbReference type="NCBI Taxonomy" id="1155689"/>
    <lineage>
        <taxon>Bacteria</taxon>
        <taxon>Pseudomonadati</taxon>
        <taxon>Bacteroidota</taxon>
        <taxon>Flavobacteriia</taxon>
        <taxon>Flavobacteriales</taxon>
        <taxon>Flavobacteriaceae</taxon>
        <taxon>Psychroflexus</taxon>
    </lineage>
</organism>
<feature type="chain" id="PRO_5012228853" evidence="1">
    <location>
        <begin position="24"/>
        <end position="211"/>
    </location>
</feature>
<proteinExistence type="predicted"/>
<dbReference type="AlphaFoldDB" id="A0A1M4XLY9"/>
<evidence type="ECO:0000256" key="1">
    <source>
        <dbReference type="SAM" id="SignalP"/>
    </source>
</evidence>
<keyword evidence="1" id="KW-0732">Signal</keyword>